<gene>
    <name evidence="2" type="ORF">IP93_01056</name>
</gene>
<proteinExistence type="predicted"/>
<comment type="caution">
    <text evidence="2">The sequence shown here is derived from an EMBL/GenBank/DDBJ whole genome shotgun (WGS) entry which is preliminary data.</text>
</comment>
<keyword evidence="3" id="KW-1185">Reference proteome</keyword>
<dbReference type="EMBL" id="VLKP01000003">
    <property type="protein sequence ID" value="TWI12711.1"/>
    <property type="molecule type" value="Genomic_DNA"/>
</dbReference>
<dbReference type="SMART" id="SM00507">
    <property type="entry name" value="HNHc"/>
    <property type="match status" value="1"/>
</dbReference>
<organism evidence="2 3">
    <name type="scientific">Aerolutibacter ruishenii</name>
    <dbReference type="NCBI Taxonomy" id="686800"/>
    <lineage>
        <taxon>Bacteria</taxon>
        <taxon>Pseudomonadati</taxon>
        <taxon>Pseudomonadota</taxon>
        <taxon>Gammaproteobacteria</taxon>
        <taxon>Lysobacterales</taxon>
        <taxon>Lysobacteraceae</taxon>
        <taxon>Aerolutibacter</taxon>
    </lineage>
</organism>
<dbReference type="InterPro" id="IPR002711">
    <property type="entry name" value="HNH"/>
</dbReference>
<sequence>MGKLKTLKPRIGALPPRLKPVQADRQATRQYATNSAPWLALRLQVLLRDAYTCQTCGRVCGRKGEAHVDHRDGDSSNNHLTNLQTLCAPCHSRKTCLEMGANGHG</sequence>
<feature type="domain" description="HNH nuclease" evidence="1">
    <location>
        <begin position="40"/>
        <end position="92"/>
    </location>
</feature>
<dbReference type="AlphaFoldDB" id="A0A562LYI7"/>
<name>A0A562LYI7_9GAMM</name>
<dbReference type="CDD" id="cd00085">
    <property type="entry name" value="HNHc"/>
    <property type="match status" value="1"/>
</dbReference>
<evidence type="ECO:0000313" key="3">
    <source>
        <dbReference type="Proteomes" id="UP000316471"/>
    </source>
</evidence>
<evidence type="ECO:0000313" key="2">
    <source>
        <dbReference type="EMBL" id="TWI12711.1"/>
    </source>
</evidence>
<dbReference type="OrthoDB" id="9796565at2"/>
<reference evidence="2 3" key="1">
    <citation type="journal article" date="2015" name="Stand. Genomic Sci.">
        <title>Genomic Encyclopedia of Bacterial and Archaeal Type Strains, Phase III: the genomes of soil and plant-associated and newly described type strains.</title>
        <authorList>
            <person name="Whitman W.B."/>
            <person name="Woyke T."/>
            <person name="Klenk H.P."/>
            <person name="Zhou Y."/>
            <person name="Lilburn T.G."/>
            <person name="Beck B.J."/>
            <person name="De Vos P."/>
            <person name="Vandamme P."/>
            <person name="Eisen J.A."/>
            <person name="Garrity G."/>
            <person name="Hugenholtz P."/>
            <person name="Kyrpides N.C."/>
        </authorList>
    </citation>
    <scope>NUCLEOTIDE SEQUENCE [LARGE SCALE GENOMIC DNA]</scope>
    <source>
        <strain evidence="2 3">CGMCC 1.10136</strain>
    </source>
</reference>
<protein>
    <submittedName>
        <fullName evidence="2">5-methylcytosine-specific restriction protein A</fullName>
    </submittedName>
</protein>
<dbReference type="GO" id="GO:0004519">
    <property type="term" value="F:endonuclease activity"/>
    <property type="evidence" value="ECO:0007669"/>
    <property type="project" value="InterPro"/>
</dbReference>
<dbReference type="GO" id="GO:0003676">
    <property type="term" value="F:nucleic acid binding"/>
    <property type="evidence" value="ECO:0007669"/>
    <property type="project" value="InterPro"/>
</dbReference>
<dbReference type="InterPro" id="IPR003615">
    <property type="entry name" value="HNH_nuc"/>
</dbReference>
<dbReference type="GO" id="GO:0008270">
    <property type="term" value="F:zinc ion binding"/>
    <property type="evidence" value="ECO:0007669"/>
    <property type="project" value="InterPro"/>
</dbReference>
<evidence type="ECO:0000259" key="1">
    <source>
        <dbReference type="SMART" id="SM00507"/>
    </source>
</evidence>
<accession>A0A562LYI7</accession>
<dbReference type="RefSeq" id="WP_144812927.1">
    <property type="nucleotide sequence ID" value="NZ_VLKP01000003.1"/>
</dbReference>
<dbReference type="Gene3D" id="1.10.30.50">
    <property type="match status" value="1"/>
</dbReference>
<dbReference type="Pfam" id="PF01844">
    <property type="entry name" value="HNH"/>
    <property type="match status" value="1"/>
</dbReference>
<dbReference type="Proteomes" id="UP000316471">
    <property type="component" value="Unassembled WGS sequence"/>
</dbReference>